<evidence type="ECO:0000313" key="3">
    <source>
        <dbReference type="EMBL" id="MBB5987369.1"/>
    </source>
</evidence>
<proteinExistence type="predicted"/>
<protein>
    <recommendedName>
        <fullName evidence="5">AcrB/AcrD/AcrF family protein</fullName>
    </recommendedName>
</protein>
<keyword evidence="2" id="KW-0472">Membrane</keyword>
<evidence type="ECO:0000256" key="2">
    <source>
        <dbReference type="SAM" id="Phobius"/>
    </source>
</evidence>
<feature type="transmembrane region" description="Helical" evidence="2">
    <location>
        <begin position="446"/>
        <end position="465"/>
    </location>
</feature>
<dbReference type="Proteomes" id="UP001138540">
    <property type="component" value="Unassembled WGS sequence"/>
</dbReference>
<feature type="transmembrane region" description="Helical" evidence="2">
    <location>
        <begin position="31"/>
        <end position="47"/>
    </location>
</feature>
<feature type="transmembrane region" description="Helical" evidence="2">
    <location>
        <begin position="391"/>
        <end position="410"/>
    </location>
</feature>
<evidence type="ECO:0000313" key="4">
    <source>
        <dbReference type="Proteomes" id="UP001138540"/>
    </source>
</evidence>
<name>A0ABR6NME1_9SPHN</name>
<reference evidence="3 4" key="1">
    <citation type="submission" date="2020-08" db="EMBL/GenBank/DDBJ databases">
        <title>Exploring microbial biodiversity for novel pathways involved in the catabolism of aromatic compounds derived from lignin.</title>
        <authorList>
            <person name="Elkins J."/>
        </authorList>
    </citation>
    <scope>NUCLEOTIDE SEQUENCE [LARGE SCALE GENOMIC DNA]</scope>
    <source>
        <strain evidence="3 4">B1D3A</strain>
    </source>
</reference>
<feature type="transmembrane region" description="Helical" evidence="2">
    <location>
        <begin position="416"/>
        <end position="434"/>
    </location>
</feature>
<keyword evidence="4" id="KW-1185">Reference proteome</keyword>
<keyword evidence="2" id="KW-0812">Transmembrane</keyword>
<comment type="caution">
    <text evidence="3">The sequence shown here is derived from an EMBL/GenBank/DDBJ whole genome shotgun (WGS) entry which is preliminary data.</text>
</comment>
<evidence type="ECO:0000256" key="1">
    <source>
        <dbReference type="SAM" id="MobiDB-lite"/>
    </source>
</evidence>
<feature type="transmembrane region" description="Helical" evidence="2">
    <location>
        <begin position="252"/>
        <end position="270"/>
    </location>
</feature>
<gene>
    <name evidence="3" type="ORF">HNP60_003343</name>
</gene>
<feature type="transmembrane region" description="Helical" evidence="2">
    <location>
        <begin position="309"/>
        <end position="327"/>
    </location>
</feature>
<accession>A0ABR6NME1</accession>
<feature type="compositionally biased region" description="Polar residues" evidence="1">
    <location>
        <begin position="512"/>
        <end position="524"/>
    </location>
</feature>
<organism evidence="3 4">
    <name type="scientific">Sphingobium lignivorans</name>
    <dbReference type="NCBI Taxonomy" id="2735886"/>
    <lineage>
        <taxon>Bacteria</taxon>
        <taxon>Pseudomonadati</taxon>
        <taxon>Pseudomonadota</taxon>
        <taxon>Alphaproteobacteria</taxon>
        <taxon>Sphingomonadales</taxon>
        <taxon>Sphingomonadaceae</taxon>
        <taxon>Sphingobium</taxon>
    </lineage>
</organism>
<feature type="transmembrane region" description="Helical" evidence="2">
    <location>
        <begin position="125"/>
        <end position="145"/>
    </location>
</feature>
<feature type="transmembrane region" description="Helical" evidence="2">
    <location>
        <begin position="207"/>
        <end position="240"/>
    </location>
</feature>
<evidence type="ECO:0008006" key="5">
    <source>
        <dbReference type="Google" id="ProtNLM"/>
    </source>
</evidence>
<sequence>MRRSHDNAARPLGVRLRPWLAALDRFAQREWRWIVVIAWLIISAVYLDRYASAIGYLSLGDTDDNMRYLQVRDWLNGQSWWDLRQHRMNPPEGANIHWSRLVDLPIAALMLFFRLFMAPDRADQMALGVAPLIPLLVLMFSLAFITRRLSADGRAHGWFAAMLLPLAANMGLGMYMPLRVDHHGWQLALTAATLAGMVDRKWTRGGLVAGISSAASLVIGMEMMVYLAGAGAIMALRWIFKDGAARRLRPYALGLGGTTAIGYALFASNANRLPVCDALSPVWASTLILASGILLALTMLPLRRWPARLVAASIGGAIVAGFALTMWPQCLTGAYQISPELQSKWLVYIREAKPIYAQARASWVPMIALPLCGLLCVLAGCWSARRDTERLWAWGTVGLMTAFAIGLTFWQIRAGPAAQLLAIPPVGWAIWSLVARLGKRGWPGRVAAGIALGLLACLVSAYGLYPIINGALANSGNAAPAPPPAPATNAGGKAPRAGNATPLPASAAPARNGSTAANAGQTRRQTTRRSEARCRTLPALQVLNQLPPATIFTLVDLGPRLIATTHHSAIAGPYHRNEKAILDIHHAFDGSPENFRAIAAAHGASYLLFCPNFPEGTIYQRRSPRGFYARLSRGEGFTFLDPVTLDFPGELPYTLYRIEPMQPDEEGSAPLRKKGAKKAR</sequence>
<feature type="region of interest" description="Disordered" evidence="1">
    <location>
        <begin position="478"/>
        <end position="533"/>
    </location>
</feature>
<keyword evidence="2" id="KW-1133">Transmembrane helix</keyword>
<feature type="transmembrane region" description="Helical" evidence="2">
    <location>
        <begin position="157"/>
        <end position="178"/>
    </location>
</feature>
<dbReference type="EMBL" id="JACHKA010000001">
    <property type="protein sequence ID" value="MBB5987369.1"/>
    <property type="molecule type" value="Genomic_DNA"/>
</dbReference>
<feature type="transmembrane region" description="Helical" evidence="2">
    <location>
        <begin position="282"/>
        <end position="302"/>
    </location>
</feature>
<feature type="transmembrane region" description="Helical" evidence="2">
    <location>
        <begin position="363"/>
        <end position="384"/>
    </location>
</feature>
<dbReference type="RefSeq" id="WP_184155864.1">
    <property type="nucleotide sequence ID" value="NZ_JACHKA010000001.1"/>
</dbReference>